<evidence type="ECO:0000256" key="1">
    <source>
        <dbReference type="ARBA" id="ARBA00022723"/>
    </source>
</evidence>
<feature type="domain" description="CHY-type" evidence="4">
    <location>
        <begin position="8"/>
        <end position="88"/>
    </location>
</feature>
<evidence type="ECO:0000256" key="3">
    <source>
        <dbReference type="ARBA" id="ARBA00022833"/>
    </source>
</evidence>
<organism evidence="5 6">
    <name type="scientific">Salinicoccus bachuensis</name>
    <dbReference type="NCBI Taxonomy" id="3136731"/>
    <lineage>
        <taxon>Bacteria</taxon>
        <taxon>Bacillati</taxon>
        <taxon>Bacillota</taxon>
        <taxon>Bacilli</taxon>
        <taxon>Bacillales</taxon>
        <taxon>Staphylococcaceae</taxon>
        <taxon>Salinicoccus</taxon>
    </lineage>
</organism>
<evidence type="ECO:0000313" key="5">
    <source>
        <dbReference type="EMBL" id="WZX30777.1"/>
    </source>
</evidence>
<evidence type="ECO:0000256" key="2">
    <source>
        <dbReference type="ARBA" id="ARBA00022771"/>
    </source>
</evidence>
<dbReference type="SUPFAM" id="SSF161219">
    <property type="entry name" value="CHY zinc finger-like"/>
    <property type="match status" value="1"/>
</dbReference>
<proteinExistence type="predicted"/>
<evidence type="ECO:0000313" key="6">
    <source>
        <dbReference type="Proteomes" id="UP001455384"/>
    </source>
</evidence>
<evidence type="ECO:0000259" key="4">
    <source>
        <dbReference type="PROSITE" id="PS51266"/>
    </source>
</evidence>
<keyword evidence="1" id="KW-0479">Metal-binding</keyword>
<dbReference type="InterPro" id="IPR052604">
    <property type="entry name" value="Mito_Tim_assembly_helper"/>
</dbReference>
<dbReference type="Pfam" id="PF05495">
    <property type="entry name" value="zf-CHY"/>
    <property type="match status" value="1"/>
</dbReference>
<dbReference type="PIRSF" id="PIRSF017292">
    <property type="entry name" value="UCP017292_Znf_CHY"/>
    <property type="match status" value="1"/>
</dbReference>
<dbReference type="InterPro" id="IPR037274">
    <property type="entry name" value="Znf_CHY_sf"/>
</dbReference>
<dbReference type="InterPro" id="IPR008913">
    <property type="entry name" value="Znf_CHY"/>
</dbReference>
<reference evidence="6" key="1">
    <citation type="submission" date="2023-10" db="EMBL/GenBank/DDBJ databases">
        <title>Genome analysis and identification of Salinococcus sp. Bachu38 nov., a PGPR from the rhizosphere of Tamarix.</title>
        <authorList>
            <person name="Liang Z."/>
            <person name="Zhang X."/>
            <person name="Jia J."/>
            <person name="Chen X."/>
            <person name="Wang Y."/>
            <person name="Wang Q."/>
            <person name="Wang R."/>
        </authorList>
    </citation>
    <scope>NUCLEOTIDE SEQUENCE [LARGE SCALE GENOMIC DNA]</scope>
    <source>
        <strain evidence="6">Bachu38</strain>
    </source>
</reference>
<dbReference type="PANTHER" id="PTHR28082">
    <property type="entry name" value="ZINC FINGER PROTEIN"/>
    <property type="match status" value="1"/>
</dbReference>
<dbReference type="Proteomes" id="UP001455384">
    <property type="component" value="Chromosome"/>
</dbReference>
<name>A0ABZ3CLH9_9STAP</name>
<protein>
    <submittedName>
        <fullName evidence="5">CHY zinc finger protein</fullName>
    </submittedName>
</protein>
<dbReference type="PANTHER" id="PTHR28082:SF1">
    <property type="entry name" value="HELPER OF TIM PROTEIN 13"/>
    <property type="match status" value="1"/>
</dbReference>
<keyword evidence="3" id="KW-0862">Zinc</keyword>
<dbReference type="RefSeq" id="WP_342389285.1">
    <property type="nucleotide sequence ID" value="NZ_CP138333.2"/>
</dbReference>
<gene>
    <name evidence="5" type="ORF">RQP18_06170</name>
</gene>
<keyword evidence="6" id="KW-1185">Reference proteome</keyword>
<dbReference type="InterPro" id="IPR016694">
    <property type="entry name" value="UCP017292"/>
</dbReference>
<dbReference type="EMBL" id="CP138333">
    <property type="protein sequence ID" value="WZX30777.1"/>
    <property type="molecule type" value="Genomic_DNA"/>
</dbReference>
<dbReference type="PROSITE" id="PS51266">
    <property type="entry name" value="ZF_CHY"/>
    <property type="match status" value="1"/>
</dbReference>
<accession>A0ABZ3CLH9</accession>
<keyword evidence="2" id="KW-0863">Zinc-finger</keyword>
<sequence>MPEVYGNTIDEKTRCVHYHSAEDIIAIRFRCCDKYYPCYRCHNDKEDHAIIPWEKEKYDEHAILCGVCNREHTISEYMNTGRCLQCGSEFNEGCKLHHHIYFEENG</sequence>